<comment type="subunit">
    <text evidence="2">Monomer. Binds 30S ribosomal subunits, but not 50S ribosomal subunits or 70S ribosomes.</text>
</comment>
<keyword evidence="1 2" id="KW-0690">Ribosome biogenesis</keyword>
<gene>
    <name evidence="2 4" type="primary">rbfA</name>
    <name evidence="4" type="ORF">FKG94_21005</name>
</gene>
<dbReference type="PROSITE" id="PS01319">
    <property type="entry name" value="RBFA"/>
    <property type="match status" value="1"/>
</dbReference>
<dbReference type="InterPro" id="IPR020053">
    <property type="entry name" value="Ribosome-bd_factorA_CS"/>
</dbReference>
<dbReference type="OrthoDB" id="307788at2"/>
<organism evidence="4 5">
    <name type="scientific">Exilibacterium tricleocarpae</name>
    <dbReference type="NCBI Taxonomy" id="2591008"/>
    <lineage>
        <taxon>Bacteria</taxon>
        <taxon>Pseudomonadati</taxon>
        <taxon>Pseudomonadota</taxon>
        <taxon>Gammaproteobacteria</taxon>
        <taxon>Cellvibrionales</taxon>
        <taxon>Cellvibrionaceae</taxon>
        <taxon>Exilibacterium</taxon>
    </lineage>
</organism>
<dbReference type="SUPFAM" id="SSF89919">
    <property type="entry name" value="Ribosome-binding factor A, RbfA"/>
    <property type="match status" value="1"/>
</dbReference>
<evidence type="ECO:0000256" key="1">
    <source>
        <dbReference type="ARBA" id="ARBA00022517"/>
    </source>
</evidence>
<dbReference type="Proteomes" id="UP000319732">
    <property type="component" value="Unassembled WGS sequence"/>
</dbReference>
<name>A0A545SZU6_9GAMM</name>
<evidence type="ECO:0000256" key="3">
    <source>
        <dbReference type="SAM" id="MobiDB-lite"/>
    </source>
</evidence>
<sequence>MAREFSRTERVADAVQRALAQLIQFEVRDPRVGMVNINDVEVSRDLALAKVYVTFVGRDTDAECEKGAEALNKAAGFLRSHLAKELNIRTTPRLQFVYDKTAVRGQALSSLIDKAVAEDRAHQSPPSSGDERGDT</sequence>
<comment type="function">
    <text evidence="2">One of several proteins that assist in the late maturation steps of the functional core of the 30S ribosomal subunit. Associates with free 30S ribosomal subunits (but not with 30S subunits that are part of 70S ribosomes or polysomes). Required for efficient processing of 16S rRNA. May interact with the 5'-terminal helix region of 16S rRNA.</text>
</comment>
<keyword evidence="2" id="KW-0963">Cytoplasm</keyword>
<proteinExistence type="inferred from homology"/>
<evidence type="ECO:0000313" key="5">
    <source>
        <dbReference type="Proteomes" id="UP000319732"/>
    </source>
</evidence>
<dbReference type="EMBL" id="VHSG01000024">
    <property type="protein sequence ID" value="TQV70504.1"/>
    <property type="molecule type" value="Genomic_DNA"/>
</dbReference>
<dbReference type="GO" id="GO:0005829">
    <property type="term" value="C:cytosol"/>
    <property type="evidence" value="ECO:0007669"/>
    <property type="project" value="TreeGrafter"/>
</dbReference>
<keyword evidence="5" id="KW-1185">Reference proteome</keyword>
<comment type="subcellular location">
    <subcellularLocation>
        <location evidence="2">Cytoplasm</location>
    </subcellularLocation>
</comment>
<dbReference type="InterPro" id="IPR023799">
    <property type="entry name" value="RbfA_dom_sf"/>
</dbReference>
<dbReference type="PANTHER" id="PTHR33515">
    <property type="entry name" value="RIBOSOME-BINDING FACTOR A, CHLOROPLASTIC-RELATED"/>
    <property type="match status" value="1"/>
</dbReference>
<evidence type="ECO:0000256" key="2">
    <source>
        <dbReference type="HAMAP-Rule" id="MF_00003"/>
    </source>
</evidence>
<reference evidence="4 5" key="1">
    <citation type="submission" date="2019-06" db="EMBL/GenBank/DDBJ databases">
        <title>Whole genome sequence for Cellvibrionaceae sp. R142.</title>
        <authorList>
            <person name="Wang G."/>
        </authorList>
    </citation>
    <scope>NUCLEOTIDE SEQUENCE [LARGE SCALE GENOMIC DNA]</scope>
    <source>
        <strain evidence="4 5">R142</strain>
    </source>
</reference>
<dbReference type="PANTHER" id="PTHR33515:SF1">
    <property type="entry name" value="RIBOSOME-BINDING FACTOR A, CHLOROPLASTIC-RELATED"/>
    <property type="match status" value="1"/>
</dbReference>
<dbReference type="InterPro" id="IPR015946">
    <property type="entry name" value="KH_dom-like_a/b"/>
</dbReference>
<dbReference type="NCBIfam" id="TIGR00082">
    <property type="entry name" value="rbfA"/>
    <property type="match status" value="1"/>
</dbReference>
<dbReference type="GO" id="GO:0030490">
    <property type="term" value="P:maturation of SSU-rRNA"/>
    <property type="evidence" value="ECO:0007669"/>
    <property type="project" value="UniProtKB-UniRule"/>
</dbReference>
<feature type="region of interest" description="Disordered" evidence="3">
    <location>
        <begin position="115"/>
        <end position="135"/>
    </location>
</feature>
<accession>A0A545SZU6</accession>
<protein>
    <recommendedName>
        <fullName evidence="2">Ribosome-binding factor A</fullName>
    </recommendedName>
</protein>
<evidence type="ECO:0000313" key="4">
    <source>
        <dbReference type="EMBL" id="TQV70504.1"/>
    </source>
</evidence>
<dbReference type="GO" id="GO:0043024">
    <property type="term" value="F:ribosomal small subunit binding"/>
    <property type="evidence" value="ECO:0007669"/>
    <property type="project" value="TreeGrafter"/>
</dbReference>
<comment type="caution">
    <text evidence="4">The sequence shown here is derived from an EMBL/GenBank/DDBJ whole genome shotgun (WGS) entry which is preliminary data.</text>
</comment>
<comment type="similarity">
    <text evidence="2">Belongs to the RbfA family.</text>
</comment>
<dbReference type="AlphaFoldDB" id="A0A545SZU6"/>
<dbReference type="Pfam" id="PF02033">
    <property type="entry name" value="RBFA"/>
    <property type="match status" value="1"/>
</dbReference>
<dbReference type="Gene3D" id="3.30.300.20">
    <property type="match status" value="1"/>
</dbReference>
<dbReference type="HAMAP" id="MF_00003">
    <property type="entry name" value="RbfA"/>
    <property type="match status" value="1"/>
</dbReference>
<dbReference type="InterPro" id="IPR000238">
    <property type="entry name" value="RbfA"/>
</dbReference>
<dbReference type="RefSeq" id="WP_142928913.1">
    <property type="nucleotide sequence ID" value="NZ_ML660102.1"/>
</dbReference>